<evidence type="ECO:0000313" key="7">
    <source>
        <dbReference type="EMBL" id="KAG8482102.1"/>
    </source>
</evidence>
<keyword evidence="3 5" id="KW-1133">Transmembrane helix</keyword>
<feature type="transmembrane region" description="Helical" evidence="5">
    <location>
        <begin position="6"/>
        <end position="28"/>
    </location>
</feature>
<dbReference type="Proteomes" id="UP000701853">
    <property type="component" value="Chromosome 10"/>
</dbReference>
<evidence type="ECO:0000256" key="3">
    <source>
        <dbReference type="ARBA" id="ARBA00022989"/>
    </source>
</evidence>
<dbReference type="GO" id="GO:0009506">
    <property type="term" value="C:plasmodesma"/>
    <property type="evidence" value="ECO:0007669"/>
    <property type="project" value="TreeGrafter"/>
</dbReference>
<dbReference type="InterPro" id="IPR044839">
    <property type="entry name" value="NDR1-like"/>
</dbReference>
<evidence type="ECO:0000256" key="5">
    <source>
        <dbReference type="SAM" id="Phobius"/>
    </source>
</evidence>
<keyword evidence="2 5" id="KW-0812">Transmembrane</keyword>
<dbReference type="PANTHER" id="PTHR31415:SF89">
    <property type="entry name" value="PROTEIN NDR1-LIKE"/>
    <property type="match status" value="1"/>
</dbReference>
<evidence type="ECO:0000259" key="6">
    <source>
        <dbReference type="Pfam" id="PF03168"/>
    </source>
</evidence>
<reference evidence="7 8" key="1">
    <citation type="journal article" date="2021" name="bioRxiv">
        <title>The Gossypium anomalum genome as a resource for cotton improvement and evolutionary analysis of hybrid incompatibility.</title>
        <authorList>
            <person name="Grover C.E."/>
            <person name="Yuan D."/>
            <person name="Arick M.A."/>
            <person name="Miller E.R."/>
            <person name="Hu G."/>
            <person name="Peterson D.G."/>
            <person name="Wendel J.F."/>
            <person name="Udall J.A."/>
        </authorList>
    </citation>
    <scope>NUCLEOTIDE SEQUENCE [LARGE SCALE GENOMIC DNA]</scope>
    <source>
        <strain evidence="7">JFW-Udall</strain>
        <tissue evidence="7">Leaf</tissue>
    </source>
</reference>
<gene>
    <name evidence="7" type="ORF">CXB51_027063</name>
</gene>
<evidence type="ECO:0000256" key="1">
    <source>
        <dbReference type="ARBA" id="ARBA00004167"/>
    </source>
</evidence>
<comment type="subcellular location">
    <subcellularLocation>
        <location evidence="1">Membrane</location>
        <topology evidence="1">Single-pass membrane protein</topology>
    </subcellularLocation>
</comment>
<dbReference type="EMBL" id="JAHUZN010000010">
    <property type="protein sequence ID" value="KAG8482102.1"/>
    <property type="molecule type" value="Genomic_DNA"/>
</dbReference>
<feature type="domain" description="Late embryogenesis abundant protein LEA-2 subgroup" evidence="6">
    <location>
        <begin position="61"/>
        <end position="156"/>
    </location>
</feature>
<protein>
    <recommendedName>
        <fullName evidence="6">Late embryogenesis abundant protein LEA-2 subgroup domain-containing protein</fullName>
    </recommendedName>
</protein>
<name>A0A8J5YI26_9ROSI</name>
<evidence type="ECO:0000313" key="8">
    <source>
        <dbReference type="Proteomes" id="UP000701853"/>
    </source>
</evidence>
<keyword evidence="4 5" id="KW-0472">Membrane</keyword>
<evidence type="ECO:0000256" key="4">
    <source>
        <dbReference type="ARBA" id="ARBA00023136"/>
    </source>
</evidence>
<comment type="caution">
    <text evidence="7">The sequence shown here is derived from an EMBL/GenBank/DDBJ whole genome shotgun (WGS) entry which is preliminary data.</text>
</comment>
<dbReference type="GO" id="GO:0005886">
    <property type="term" value="C:plasma membrane"/>
    <property type="evidence" value="ECO:0007669"/>
    <property type="project" value="TreeGrafter"/>
</dbReference>
<dbReference type="GO" id="GO:0098542">
    <property type="term" value="P:defense response to other organism"/>
    <property type="evidence" value="ECO:0007669"/>
    <property type="project" value="InterPro"/>
</dbReference>
<accession>A0A8J5YI26</accession>
<evidence type="ECO:0000256" key="2">
    <source>
        <dbReference type="ARBA" id="ARBA00022692"/>
    </source>
</evidence>
<dbReference type="OrthoDB" id="1934762at2759"/>
<dbReference type="Pfam" id="PF03168">
    <property type="entry name" value="LEA_2"/>
    <property type="match status" value="1"/>
</dbReference>
<dbReference type="InterPro" id="IPR004864">
    <property type="entry name" value="LEA_2"/>
</dbReference>
<dbReference type="PANTHER" id="PTHR31415">
    <property type="entry name" value="OS05G0367900 PROTEIN"/>
    <property type="match status" value="1"/>
</dbReference>
<keyword evidence="8" id="KW-1185">Reference proteome</keyword>
<feature type="transmembrane region" description="Helical" evidence="5">
    <location>
        <begin position="173"/>
        <end position="195"/>
    </location>
</feature>
<sequence length="354" mass="40846">MCETKSFYFWLLQVIGLLGILALCLWLAMRPKSPNYTIVNFSIPGANTSNESDHGSIQYELDIENPNQDSGIYYDDIFLMFYHGEDKVGSKTIPSFYQGKDKTRQVIDQLDVETRFWTVLRKAIMNATAELRADLSTKIRYNTWGIKSKQHGINREGKIPIGKDAIMCETKNLCLWLVQLVYILGLLAFCLWLAVHPRSPAYTIIKFSVPLTNHNNGSSHGRIEYELDIKNPNRDSCILYDDTFLTFYYGEDKVGNKTIPCFYQGKNREKSEIHRLSDQMDVETRLWTDLRKAIMNASAELTVDLSTKIVYYTWGIKSKQQGIKREGKIRIGKDGMILNNKEVKLRHASKKWKL</sequence>
<organism evidence="7 8">
    <name type="scientific">Gossypium anomalum</name>
    <dbReference type="NCBI Taxonomy" id="47600"/>
    <lineage>
        <taxon>Eukaryota</taxon>
        <taxon>Viridiplantae</taxon>
        <taxon>Streptophyta</taxon>
        <taxon>Embryophyta</taxon>
        <taxon>Tracheophyta</taxon>
        <taxon>Spermatophyta</taxon>
        <taxon>Magnoliopsida</taxon>
        <taxon>eudicotyledons</taxon>
        <taxon>Gunneridae</taxon>
        <taxon>Pentapetalae</taxon>
        <taxon>rosids</taxon>
        <taxon>malvids</taxon>
        <taxon>Malvales</taxon>
        <taxon>Malvaceae</taxon>
        <taxon>Malvoideae</taxon>
        <taxon>Gossypium</taxon>
    </lineage>
</organism>
<dbReference type="AlphaFoldDB" id="A0A8J5YI26"/>
<proteinExistence type="predicted"/>